<feature type="compositionally biased region" description="Low complexity" evidence="2">
    <location>
        <begin position="683"/>
        <end position="692"/>
    </location>
</feature>
<feature type="compositionally biased region" description="Basic and acidic residues" evidence="2">
    <location>
        <begin position="387"/>
        <end position="399"/>
    </location>
</feature>
<feature type="compositionally biased region" description="Basic and acidic residues" evidence="2">
    <location>
        <begin position="532"/>
        <end position="543"/>
    </location>
</feature>
<sequence length="721" mass="75641">MALQSQVWSPATPMPMAESSLYRQRLEVIAEKRRLQEEIRSARRELEEEKLRVERLKRKSLRERWLMDGAAEGPERPEDPTSPDPQSPESQAQAHIQHLEDSLFTLQSQLQLLQSASTGAQHKPSGRPTWRRQGHRPLSQPPVEASPAGCTDLDKRASLPAGLLGTAPESPLEPGDEAVRAAPALRPLPAAAAASSEANGPCSGPSPAPEQEASQGQGVSQGRAGQAKGGGMVEVVWEGLRATEDSATGATGPELEAKVEVMVLEAIADRQEASCPERPSWAKEDRDVVEVVWEGVGGTEGSESEATRVVARGPESARLQEGGEGVASEEGGGAPLGSPDSNGQGGCGAEEASFIWVERVTLSEEWEELVVEGREGGAEGPPGVEGGRGEDTWEAEASRAEGSVGASERKAGAEQERAETSPVGERKGRWESLELEGRGGEEEPGADREGGEEPLSAERKEAEGPLRAERGRGEEPSGGEQKGGEGELEAGEEVKEPLGAERQGSEGSLGAEKERGEEKLGAEEEAEGPLGAEKERGEEKLGAEEEAEGPLGAERKGAGETRGATGGPLGTERRGSEGSRKEEEPLEAEKAPGVEEGLSLEEQREPGAGGEGQVEEASEAGAPPAAEEDGPQPPEKQEGSLEEETARPQTPAEGRGPSGDATLLLAETPAPEQPAECQPLLQAEGPTARPAPARTPRPPAPLEAEEASGPKQKTCQCCAVM</sequence>
<name>A0ABM4PVY7_EQUPR</name>
<dbReference type="GeneID" id="103565959"/>
<accession>A0ABM4PVY7</accession>
<protein>
    <submittedName>
        <fullName evidence="4">Paralemmin-3 isoform X1</fullName>
    </submittedName>
</protein>
<feature type="compositionally biased region" description="Low complexity" evidence="2">
    <location>
        <begin position="180"/>
        <end position="198"/>
    </location>
</feature>
<dbReference type="Proteomes" id="UP001652662">
    <property type="component" value="Chromosome 6"/>
</dbReference>
<keyword evidence="1" id="KW-0175">Coiled coil</keyword>
<dbReference type="InterPro" id="IPR024149">
    <property type="entry name" value="Paralemmin-3"/>
</dbReference>
<feature type="region of interest" description="Disordered" evidence="2">
    <location>
        <begin position="367"/>
        <end position="714"/>
    </location>
</feature>
<dbReference type="Pfam" id="PF03285">
    <property type="entry name" value="Paralemmin"/>
    <property type="match status" value="1"/>
</dbReference>
<dbReference type="InterPro" id="IPR004965">
    <property type="entry name" value="Paralemmin"/>
</dbReference>
<feature type="region of interest" description="Disordered" evidence="2">
    <location>
        <begin position="295"/>
        <end position="350"/>
    </location>
</feature>
<gene>
    <name evidence="4" type="primary">PALM3</name>
</gene>
<feature type="region of interest" description="Disordered" evidence="2">
    <location>
        <begin position="62"/>
        <end position="101"/>
    </location>
</feature>
<organism evidence="3 4">
    <name type="scientific">Equus przewalskii</name>
    <name type="common">Przewalski's horse</name>
    <name type="synonym">Equus caballus przewalskii</name>
    <dbReference type="NCBI Taxonomy" id="9798"/>
    <lineage>
        <taxon>Eukaryota</taxon>
        <taxon>Metazoa</taxon>
        <taxon>Chordata</taxon>
        <taxon>Craniata</taxon>
        <taxon>Vertebrata</taxon>
        <taxon>Euteleostomi</taxon>
        <taxon>Mammalia</taxon>
        <taxon>Eutheria</taxon>
        <taxon>Laurasiatheria</taxon>
        <taxon>Perissodactyla</taxon>
        <taxon>Equidae</taxon>
        <taxon>Equus</taxon>
    </lineage>
</organism>
<evidence type="ECO:0000313" key="3">
    <source>
        <dbReference type="Proteomes" id="UP001652662"/>
    </source>
</evidence>
<feature type="compositionally biased region" description="Gly residues" evidence="2">
    <location>
        <begin position="322"/>
        <end position="335"/>
    </location>
</feature>
<evidence type="ECO:0000313" key="4">
    <source>
        <dbReference type="RefSeq" id="XP_070481358.1"/>
    </source>
</evidence>
<keyword evidence="3" id="KW-1185">Reference proteome</keyword>
<proteinExistence type="predicted"/>
<dbReference type="PANTHER" id="PTHR47528:SF1">
    <property type="entry name" value="PARALEMMIN-3"/>
    <property type="match status" value="1"/>
</dbReference>
<reference evidence="4" key="1">
    <citation type="submission" date="2025-08" db="UniProtKB">
        <authorList>
            <consortium name="RefSeq"/>
        </authorList>
    </citation>
    <scope>IDENTIFICATION</scope>
    <source>
        <tissue evidence="4">Blood</tissue>
    </source>
</reference>
<evidence type="ECO:0000256" key="2">
    <source>
        <dbReference type="SAM" id="MobiDB-lite"/>
    </source>
</evidence>
<feature type="compositionally biased region" description="Basic and acidic residues" evidence="2">
    <location>
        <begin position="511"/>
        <end position="522"/>
    </location>
</feature>
<feature type="compositionally biased region" description="Basic and acidic residues" evidence="2">
    <location>
        <begin position="407"/>
        <end position="475"/>
    </location>
</feature>
<feature type="region of interest" description="Disordered" evidence="2">
    <location>
        <begin position="114"/>
        <end position="231"/>
    </location>
</feature>
<dbReference type="PANTHER" id="PTHR47528">
    <property type="entry name" value="PARALEMMIN-3"/>
    <property type="match status" value="1"/>
</dbReference>
<dbReference type="RefSeq" id="XP_070481358.1">
    <property type="nucleotide sequence ID" value="XM_070625257.1"/>
</dbReference>
<feature type="compositionally biased region" description="Basic and acidic residues" evidence="2">
    <location>
        <begin position="571"/>
        <end position="593"/>
    </location>
</feature>
<evidence type="ECO:0000256" key="1">
    <source>
        <dbReference type="ARBA" id="ARBA00023054"/>
    </source>
</evidence>